<comment type="similarity">
    <text evidence="2 5">Belongs to the GrpE family.</text>
</comment>
<dbReference type="Proteomes" id="UP000027361">
    <property type="component" value="Unassembled WGS sequence"/>
</dbReference>
<comment type="function">
    <text evidence="4">Essential component of the PAM complex, a complex required for the translocation of transit peptide-containing proteins from the inner membrane into the mitochondrial matrix in an ATP-dependent manner.</text>
</comment>
<dbReference type="GO" id="GO:0006457">
    <property type="term" value="P:protein folding"/>
    <property type="evidence" value="ECO:0007669"/>
    <property type="project" value="InterPro"/>
</dbReference>
<dbReference type="AlphaFoldDB" id="A0A066WME9"/>
<dbReference type="GO" id="GO:0051082">
    <property type="term" value="F:unfolded protein binding"/>
    <property type="evidence" value="ECO:0007669"/>
    <property type="project" value="TreeGrafter"/>
</dbReference>
<dbReference type="Pfam" id="PF01025">
    <property type="entry name" value="GrpE"/>
    <property type="match status" value="1"/>
</dbReference>
<dbReference type="PANTHER" id="PTHR21237">
    <property type="entry name" value="GRPE PROTEIN"/>
    <property type="match status" value="1"/>
</dbReference>
<dbReference type="STRING" id="1037660.A0A066WME9"/>
<dbReference type="SUPFAM" id="SSF58014">
    <property type="entry name" value="Coiled-coil domain of nucleotide exchange factor GrpE"/>
    <property type="match status" value="1"/>
</dbReference>
<dbReference type="PROSITE" id="PS01071">
    <property type="entry name" value="GRPE"/>
    <property type="match status" value="1"/>
</dbReference>
<sequence length="283" mass="30178">MHSASPLRQALRQAAVARRAALQVPAGPATAHASASSSSYLLRNQAQRDLLAHAPAPGLRASSSRCFSQCARAANKEAAEGSKQSEKANEAACDAKNVSEGTASGEAHAEVEKLKTELKEKDARIKELSDAVLYSKADLQNLQRRSAEEKAAAGDYAITRLAKDLTSSIDILHLALNSVPEGLRSVPAAGNSESPEDSRKAIAELYSGVDLTRKSLLEMLKMHGITAFDPTGEKFNPQEHEAMYQAPVPGKEPGTVLECNKVGFRIKNRLLRAAQVGVVQDSA</sequence>
<dbReference type="InterPro" id="IPR000740">
    <property type="entry name" value="GrpE"/>
</dbReference>
<dbReference type="FunFam" id="2.30.22.10:FF:000002">
    <property type="entry name" value="GrpE protein homolog"/>
    <property type="match status" value="1"/>
</dbReference>
<comment type="caution">
    <text evidence="6">The sequence shown here is derived from an EMBL/GenBank/DDBJ whole genome shotgun (WGS) entry which is preliminary data.</text>
</comment>
<evidence type="ECO:0000256" key="5">
    <source>
        <dbReference type="RuleBase" id="RU004478"/>
    </source>
</evidence>
<keyword evidence="3 4" id="KW-0143">Chaperone</keyword>
<protein>
    <recommendedName>
        <fullName evidence="4">GrpE protein homolog</fullName>
    </recommendedName>
</protein>
<reference evidence="6 7" key="1">
    <citation type="submission" date="2014-05" db="EMBL/GenBank/DDBJ databases">
        <title>Draft genome sequence of a rare smut relative, Tilletiaria anomala UBC 951.</title>
        <authorList>
            <consortium name="DOE Joint Genome Institute"/>
            <person name="Toome M."/>
            <person name="Kuo A."/>
            <person name="Henrissat B."/>
            <person name="Lipzen A."/>
            <person name="Tritt A."/>
            <person name="Yoshinaga Y."/>
            <person name="Zane M."/>
            <person name="Barry K."/>
            <person name="Grigoriev I.V."/>
            <person name="Spatafora J.W."/>
            <person name="Aimea M.C."/>
        </authorList>
    </citation>
    <scope>NUCLEOTIDE SEQUENCE [LARGE SCALE GENOMIC DNA]</scope>
    <source>
        <strain evidence="6 7">UBC 951</strain>
    </source>
</reference>
<keyword evidence="7" id="KW-1185">Reference proteome</keyword>
<evidence type="ECO:0000256" key="3">
    <source>
        <dbReference type="ARBA" id="ARBA00023186"/>
    </source>
</evidence>
<dbReference type="HOGENOM" id="CLU_057217_0_0_1"/>
<dbReference type="RefSeq" id="XP_013245023.1">
    <property type="nucleotide sequence ID" value="XM_013389569.1"/>
</dbReference>
<dbReference type="InterPro" id="IPR009012">
    <property type="entry name" value="GrpE_head"/>
</dbReference>
<dbReference type="GO" id="GO:0042803">
    <property type="term" value="F:protein homodimerization activity"/>
    <property type="evidence" value="ECO:0007669"/>
    <property type="project" value="InterPro"/>
</dbReference>
<gene>
    <name evidence="6" type="ORF">K437DRAFT_254563</name>
</gene>
<evidence type="ECO:0000256" key="4">
    <source>
        <dbReference type="RuleBase" id="RU000640"/>
    </source>
</evidence>
<dbReference type="GO" id="GO:0051087">
    <property type="term" value="F:protein-folding chaperone binding"/>
    <property type="evidence" value="ECO:0007669"/>
    <property type="project" value="InterPro"/>
</dbReference>
<dbReference type="HAMAP" id="MF_01151">
    <property type="entry name" value="GrpE"/>
    <property type="match status" value="1"/>
</dbReference>
<dbReference type="GeneID" id="25263907"/>
<comment type="subcellular location">
    <subcellularLocation>
        <location evidence="1 4">Mitochondrion matrix</location>
    </subcellularLocation>
</comment>
<dbReference type="CDD" id="cd00446">
    <property type="entry name" value="GrpE"/>
    <property type="match status" value="1"/>
</dbReference>
<dbReference type="GO" id="GO:0030150">
    <property type="term" value="P:protein import into mitochondrial matrix"/>
    <property type="evidence" value="ECO:0007669"/>
    <property type="project" value="TreeGrafter"/>
</dbReference>
<dbReference type="PANTHER" id="PTHR21237:SF23">
    <property type="entry name" value="GRPE PROTEIN HOMOLOG, MITOCHONDRIAL"/>
    <property type="match status" value="1"/>
</dbReference>
<dbReference type="OMA" id="KNEKCNT"/>
<dbReference type="OrthoDB" id="201635at2759"/>
<dbReference type="SUPFAM" id="SSF51064">
    <property type="entry name" value="Head domain of nucleotide exchange factor GrpE"/>
    <property type="match status" value="1"/>
</dbReference>
<dbReference type="GO" id="GO:0001405">
    <property type="term" value="C:PAM complex, Tim23 associated import motor"/>
    <property type="evidence" value="ECO:0007669"/>
    <property type="project" value="TreeGrafter"/>
</dbReference>
<organism evidence="6 7">
    <name type="scientific">Tilletiaria anomala (strain ATCC 24038 / CBS 436.72 / UBC 951)</name>
    <dbReference type="NCBI Taxonomy" id="1037660"/>
    <lineage>
        <taxon>Eukaryota</taxon>
        <taxon>Fungi</taxon>
        <taxon>Dikarya</taxon>
        <taxon>Basidiomycota</taxon>
        <taxon>Ustilaginomycotina</taxon>
        <taxon>Exobasidiomycetes</taxon>
        <taxon>Georgefischeriales</taxon>
        <taxon>Tilletiariaceae</taxon>
        <taxon>Tilletiaria</taxon>
    </lineage>
</organism>
<dbReference type="PRINTS" id="PR00773">
    <property type="entry name" value="GRPEPROTEIN"/>
</dbReference>
<evidence type="ECO:0000256" key="1">
    <source>
        <dbReference type="ARBA" id="ARBA00004305"/>
    </source>
</evidence>
<dbReference type="FunCoup" id="A0A066WME9">
    <property type="interactions" value="169"/>
</dbReference>
<name>A0A066WME9_TILAU</name>
<dbReference type="EMBL" id="JMSN01000013">
    <property type="protein sequence ID" value="KDN52179.1"/>
    <property type="molecule type" value="Genomic_DNA"/>
</dbReference>
<dbReference type="InParanoid" id="A0A066WME9"/>
<proteinExistence type="inferred from homology"/>
<evidence type="ECO:0000313" key="6">
    <source>
        <dbReference type="EMBL" id="KDN52179.1"/>
    </source>
</evidence>
<keyword evidence="4" id="KW-0496">Mitochondrion</keyword>
<evidence type="ECO:0000313" key="7">
    <source>
        <dbReference type="Proteomes" id="UP000027361"/>
    </source>
</evidence>
<evidence type="ECO:0000256" key="2">
    <source>
        <dbReference type="ARBA" id="ARBA00009054"/>
    </source>
</evidence>
<dbReference type="GO" id="GO:0000774">
    <property type="term" value="F:adenyl-nucleotide exchange factor activity"/>
    <property type="evidence" value="ECO:0007669"/>
    <property type="project" value="InterPro"/>
</dbReference>
<dbReference type="Gene3D" id="2.30.22.10">
    <property type="entry name" value="Head domain of nucleotide exchange factor GrpE"/>
    <property type="match status" value="1"/>
</dbReference>
<accession>A0A066WME9</accession>
<dbReference type="Gene3D" id="3.90.20.20">
    <property type="match status" value="1"/>
</dbReference>
<dbReference type="InterPro" id="IPR013805">
    <property type="entry name" value="GrpE_CC"/>
</dbReference>